<dbReference type="InterPro" id="IPR052701">
    <property type="entry name" value="GAG_Ulvan_Degrading_Sulfatases"/>
</dbReference>
<dbReference type="GeneID" id="73904861"/>
<dbReference type="InterPro" id="IPR000917">
    <property type="entry name" value="Sulfatase_N"/>
</dbReference>
<dbReference type="Pfam" id="PF00884">
    <property type="entry name" value="Sulfatase"/>
    <property type="match status" value="1"/>
</dbReference>
<dbReference type="Proteomes" id="UP001595846">
    <property type="component" value="Unassembled WGS sequence"/>
</dbReference>
<dbReference type="RefSeq" id="WP_256532091.1">
    <property type="nucleotide sequence ID" value="NZ_CP101824.1"/>
</dbReference>
<dbReference type="InterPro" id="IPR017850">
    <property type="entry name" value="Alkaline_phosphatase_core_sf"/>
</dbReference>
<dbReference type="AlphaFoldDB" id="A0ABD5NJE3"/>
<comment type="caution">
    <text evidence="3">The sequence shown here is derived from an EMBL/GenBank/DDBJ whole genome shotgun (WGS) entry which is preliminary data.</text>
</comment>
<sequence length="458" mass="51391">MAPENDVLLISIDSLRADHISAMGYERETTPFLDGLIKQGMTFERAFSTAGFTLGSVTSFLTSTYPLEYGGYGPLSPDRPSLPEAYQRTGRQTIGIHENGWLTSEYNFDRGFDEYIDLYHSSSISDRIRRLISDRLPHSSHTFRTLKWVDDKLKPESGGESGKTQLNRPPDRDATAVQQAQTAINREKSTFVWVHLMGPHTPYYPPDDYHGLFSDTRIAPEEMASLHDKLVTKSGSLKEQEVQTLVDLYDEEIHRLDTNLQKLIQGIDLDSTTVAIISDHGELFGEYNDTFTHGPEMLEELLHVPLLFLGNGVEPDQISTEVSLINLAPSLLAVSDNEEDLVEKFRGKVLGKEQSTEPVCACSAHRGTHVADLDPSCRRLRVRAFPWKLVRRGIGAEVTDTWYDLRGDSDTVTTSTGPAELAEKMDAFEQRLDIKSDHGSNQISDELNSRLKELGYLK</sequence>
<dbReference type="PANTHER" id="PTHR43751:SF3">
    <property type="entry name" value="SULFATASE N-TERMINAL DOMAIN-CONTAINING PROTEIN"/>
    <property type="match status" value="1"/>
</dbReference>
<gene>
    <name evidence="3" type="ORF">ACFOUR_01130</name>
</gene>
<feature type="region of interest" description="Disordered" evidence="1">
    <location>
        <begin position="154"/>
        <end position="173"/>
    </location>
</feature>
<accession>A0ABD5NJE3</accession>
<dbReference type="CDD" id="cd16148">
    <property type="entry name" value="sulfatase_like"/>
    <property type="match status" value="1"/>
</dbReference>
<dbReference type="PANTHER" id="PTHR43751">
    <property type="entry name" value="SULFATASE"/>
    <property type="match status" value="1"/>
</dbReference>
<evidence type="ECO:0000313" key="4">
    <source>
        <dbReference type="Proteomes" id="UP001595846"/>
    </source>
</evidence>
<dbReference type="SUPFAM" id="SSF53649">
    <property type="entry name" value="Alkaline phosphatase-like"/>
    <property type="match status" value="1"/>
</dbReference>
<organism evidence="3 4">
    <name type="scientific">Halovivax cerinus</name>
    <dbReference type="NCBI Taxonomy" id="1487865"/>
    <lineage>
        <taxon>Archaea</taxon>
        <taxon>Methanobacteriati</taxon>
        <taxon>Methanobacteriota</taxon>
        <taxon>Stenosarchaea group</taxon>
        <taxon>Halobacteria</taxon>
        <taxon>Halobacteriales</taxon>
        <taxon>Natrialbaceae</taxon>
        <taxon>Halovivax</taxon>
    </lineage>
</organism>
<evidence type="ECO:0000259" key="2">
    <source>
        <dbReference type="Pfam" id="PF00884"/>
    </source>
</evidence>
<protein>
    <submittedName>
        <fullName evidence="3">Sulfatase-like hydrolase/transferase</fullName>
    </submittedName>
</protein>
<reference evidence="3 4" key="1">
    <citation type="journal article" date="2019" name="Int. J. Syst. Evol. Microbiol.">
        <title>The Global Catalogue of Microorganisms (GCM) 10K type strain sequencing project: providing services to taxonomists for standard genome sequencing and annotation.</title>
        <authorList>
            <consortium name="The Broad Institute Genomics Platform"/>
            <consortium name="The Broad Institute Genome Sequencing Center for Infectious Disease"/>
            <person name="Wu L."/>
            <person name="Ma J."/>
        </authorList>
    </citation>
    <scope>NUCLEOTIDE SEQUENCE [LARGE SCALE GENOMIC DNA]</scope>
    <source>
        <strain evidence="3 4">IBRC-M 10256</strain>
    </source>
</reference>
<proteinExistence type="predicted"/>
<name>A0ABD5NJE3_9EURY</name>
<keyword evidence="4" id="KW-1185">Reference proteome</keyword>
<dbReference type="Gene3D" id="3.40.720.10">
    <property type="entry name" value="Alkaline Phosphatase, subunit A"/>
    <property type="match status" value="1"/>
</dbReference>
<dbReference type="EMBL" id="JBHSAQ010000001">
    <property type="protein sequence ID" value="MFC3956976.1"/>
    <property type="molecule type" value="Genomic_DNA"/>
</dbReference>
<evidence type="ECO:0000256" key="1">
    <source>
        <dbReference type="SAM" id="MobiDB-lite"/>
    </source>
</evidence>
<feature type="domain" description="Sulfatase N-terminal" evidence="2">
    <location>
        <begin position="6"/>
        <end position="334"/>
    </location>
</feature>
<evidence type="ECO:0000313" key="3">
    <source>
        <dbReference type="EMBL" id="MFC3956976.1"/>
    </source>
</evidence>